<name>A0A8H3EZM2_9LECA</name>
<reference evidence="1" key="1">
    <citation type="submission" date="2021-03" db="EMBL/GenBank/DDBJ databases">
        <authorList>
            <person name="Tagirdzhanova G."/>
        </authorList>
    </citation>
    <scope>NUCLEOTIDE SEQUENCE</scope>
</reference>
<comment type="caution">
    <text evidence="1">The sequence shown here is derived from an EMBL/GenBank/DDBJ whole genome shotgun (WGS) entry which is preliminary data.</text>
</comment>
<organism evidence="1 2">
    <name type="scientific">Heterodermia speciosa</name>
    <dbReference type="NCBI Taxonomy" id="116794"/>
    <lineage>
        <taxon>Eukaryota</taxon>
        <taxon>Fungi</taxon>
        <taxon>Dikarya</taxon>
        <taxon>Ascomycota</taxon>
        <taxon>Pezizomycotina</taxon>
        <taxon>Lecanoromycetes</taxon>
        <taxon>OSLEUM clade</taxon>
        <taxon>Lecanoromycetidae</taxon>
        <taxon>Caliciales</taxon>
        <taxon>Physciaceae</taxon>
        <taxon>Heterodermia</taxon>
    </lineage>
</organism>
<gene>
    <name evidence="1" type="ORF">HETSPECPRED_002485</name>
</gene>
<dbReference type="EMBL" id="CAJPDS010000016">
    <property type="protein sequence ID" value="CAF9915424.1"/>
    <property type="molecule type" value="Genomic_DNA"/>
</dbReference>
<proteinExistence type="predicted"/>
<keyword evidence="2" id="KW-1185">Reference proteome</keyword>
<dbReference type="AlphaFoldDB" id="A0A8H3EZM2"/>
<accession>A0A8H3EZM2</accession>
<evidence type="ECO:0000313" key="1">
    <source>
        <dbReference type="EMBL" id="CAF9915424.1"/>
    </source>
</evidence>
<dbReference type="OrthoDB" id="674604at2759"/>
<evidence type="ECO:0000313" key="2">
    <source>
        <dbReference type="Proteomes" id="UP000664521"/>
    </source>
</evidence>
<sequence length="275" mass="31024">MAVNDLTTLWSLKVYPDEQQNATLEFANSDNGYATINTRQIPEPASDAAANGTWVIDETLNHQPHHLWFIKTKNTGGNKIVVRHLTEPFTQFDPDIVTSFDVVAANNRVFTIDNGRLFVIKTQHTKSGFVELTFDQDSSFTNFSTLNLPTAFPAVPAYPSISSLDEGYWRIHDWDLFFIKIKNTSSGFVEVYHSQNSSGYEGFTKYESWFTTADYSLNGSWNIGPDHNLYLIKQRNCESGSVEVHAASFDSGYKVVRHLGSGYKVDDGHNAFWLV</sequence>
<dbReference type="Proteomes" id="UP000664521">
    <property type="component" value="Unassembled WGS sequence"/>
</dbReference>
<protein>
    <submittedName>
        <fullName evidence="1">Uncharacterized protein</fullName>
    </submittedName>
</protein>